<protein>
    <submittedName>
        <fullName evidence="1">Uncharacterized protein</fullName>
    </submittedName>
</protein>
<name>A0AAU7ZSB3_9BACT</name>
<sequence length="55" mass="5542">MKLTVPVGVPVDEAARSVSVKGTPENGDRFGEVSTTVVGAFPIVTSPEPSASATV</sequence>
<organism evidence="1">
    <name type="scientific">Tunturiibacter psychrotolerans</name>
    <dbReference type="NCBI Taxonomy" id="3069686"/>
    <lineage>
        <taxon>Bacteria</taxon>
        <taxon>Pseudomonadati</taxon>
        <taxon>Acidobacteriota</taxon>
        <taxon>Terriglobia</taxon>
        <taxon>Terriglobales</taxon>
        <taxon>Acidobacteriaceae</taxon>
        <taxon>Tunturiibacter</taxon>
    </lineage>
</organism>
<evidence type="ECO:0000313" key="1">
    <source>
        <dbReference type="EMBL" id="XCB33817.1"/>
    </source>
</evidence>
<reference evidence="1" key="1">
    <citation type="submission" date="2023-08" db="EMBL/GenBank/DDBJ databases">
        <authorList>
            <person name="Messyasz A."/>
            <person name="Mannisto M.K."/>
            <person name="Kerkhof L.J."/>
            <person name="Haggblom M."/>
        </authorList>
    </citation>
    <scope>NUCLEOTIDE SEQUENCE</scope>
    <source>
        <strain evidence="1">X5P6</strain>
    </source>
</reference>
<reference evidence="1" key="2">
    <citation type="journal article" date="2024" name="Environ. Microbiol.">
        <title>Genome analysis and description of Tunturibacter gen. nov. expands the diversity of Terriglobia in tundra soils.</title>
        <authorList>
            <person name="Messyasz A."/>
            <person name="Mannisto M.K."/>
            <person name="Kerkhof L.J."/>
            <person name="Haggblom M.M."/>
        </authorList>
    </citation>
    <scope>NUCLEOTIDE SEQUENCE</scope>
    <source>
        <strain evidence="1">X5P6</strain>
    </source>
</reference>
<accession>A0AAU7ZSB3</accession>
<dbReference type="AlphaFoldDB" id="A0AAU7ZSB3"/>
<dbReference type="EMBL" id="CP132942">
    <property type="protein sequence ID" value="XCB33817.1"/>
    <property type="molecule type" value="Genomic_DNA"/>
</dbReference>
<dbReference type="KEGG" id="tpsc:RBB77_02710"/>
<proteinExistence type="predicted"/>
<dbReference type="RefSeq" id="WP_353064663.1">
    <property type="nucleotide sequence ID" value="NZ_CP132942.1"/>
</dbReference>
<gene>
    <name evidence="1" type="ORF">RBB77_02710</name>
</gene>